<keyword evidence="4" id="KW-0472">Membrane</keyword>
<feature type="coiled-coil region" evidence="3">
    <location>
        <begin position="105"/>
        <end position="164"/>
    </location>
</feature>
<accession>A0A6P7NP53</accession>
<reference evidence="7" key="1">
    <citation type="submission" date="2025-08" db="UniProtKB">
        <authorList>
            <consortium name="RefSeq"/>
        </authorList>
    </citation>
    <scope>IDENTIFICATION</scope>
</reference>
<keyword evidence="4" id="KW-1133">Transmembrane helix</keyword>
<dbReference type="RefSeq" id="XP_029019768.1">
    <property type="nucleotide sequence ID" value="XM_029163935.3"/>
</dbReference>
<evidence type="ECO:0000256" key="2">
    <source>
        <dbReference type="ARBA" id="ARBA00023157"/>
    </source>
</evidence>
<dbReference type="OrthoDB" id="8950604at2759"/>
<dbReference type="InParanoid" id="A0A6P7NP53"/>
<evidence type="ECO:0000259" key="5">
    <source>
        <dbReference type="PROSITE" id="PS50041"/>
    </source>
</evidence>
<keyword evidence="3" id="KW-0175">Coiled coil</keyword>
<dbReference type="InterPro" id="IPR016187">
    <property type="entry name" value="CTDL_fold"/>
</dbReference>
<evidence type="ECO:0000256" key="3">
    <source>
        <dbReference type="SAM" id="Coils"/>
    </source>
</evidence>
<dbReference type="Gene3D" id="3.10.100.10">
    <property type="entry name" value="Mannose-Binding Protein A, subunit A"/>
    <property type="match status" value="1"/>
</dbReference>
<dbReference type="GO" id="GO:0030246">
    <property type="term" value="F:carbohydrate binding"/>
    <property type="evidence" value="ECO:0007669"/>
    <property type="project" value="UniProtKB-KW"/>
</dbReference>
<dbReference type="AlphaFoldDB" id="A0A6P7NP53"/>
<dbReference type="PROSITE" id="PS50041">
    <property type="entry name" value="C_TYPE_LECTIN_2"/>
    <property type="match status" value="1"/>
</dbReference>
<dbReference type="Gene3D" id="1.20.5.400">
    <property type="match status" value="1"/>
</dbReference>
<dbReference type="PROSITE" id="PS00615">
    <property type="entry name" value="C_TYPE_LECTIN_1"/>
    <property type="match status" value="1"/>
</dbReference>
<keyword evidence="6" id="KW-1185">Reference proteome</keyword>
<proteinExistence type="predicted"/>
<keyword evidence="4" id="KW-0812">Transmembrane</keyword>
<dbReference type="InterPro" id="IPR033989">
    <property type="entry name" value="CD209-like_CTLD"/>
</dbReference>
<dbReference type="GeneID" id="114863090"/>
<dbReference type="InterPro" id="IPR050111">
    <property type="entry name" value="C-type_lectin/snaclec_domain"/>
</dbReference>
<sequence length="284" mass="32921">MDEQDIYANVEGPSGLHIKWERVQSSENIYQNEDTCCSVETDRTGPALSDLEESNTVKKRSCIATALILGLLCLLLLTGLVILVFLYTKDKSNWELKMLRLQTSYNNLTEKQHQLQTSYNNLDEENHQLKTSYDNLTEEKAQLKKQLEDATTDLRKKLQALRWTYFADKYYYISSTMQTWQDSRNDCLQKGADLVIINSPEEQEFISSRKISTWIGLTDAETEGTWKWVDGTLLGSLRYWAESEPNNGYGNENCAKISSSNLEKNWYDESCDFKMYWICEVQLI</sequence>
<dbReference type="InterPro" id="IPR016186">
    <property type="entry name" value="C-type_lectin-like/link_sf"/>
</dbReference>
<dbReference type="SMART" id="SM00034">
    <property type="entry name" value="CLECT"/>
    <property type="match status" value="1"/>
</dbReference>
<protein>
    <submittedName>
        <fullName evidence="7">C-type lectin domain family 4 member E-like</fullName>
    </submittedName>
</protein>
<name>A0A6P7NP53_BETSP</name>
<dbReference type="CDD" id="cd03590">
    <property type="entry name" value="CLECT_DC-SIGN_like"/>
    <property type="match status" value="1"/>
</dbReference>
<feature type="domain" description="C-type lectin" evidence="5">
    <location>
        <begin position="166"/>
        <end position="280"/>
    </location>
</feature>
<feature type="transmembrane region" description="Helical" evidence="4">
    <location>
        <begin position="63"/>
        <end position="88"/>
    </location>
</feature>
<evidence type="ECO:0000313" key="7">
    <source>
        <dbReference type="RefSeq" id="XP_029019768.1"/>
    </source>
</evidence>
<dbReference type="Pfam" id="PF00059">
    <property type="entry name" value="Lectin_C"/>
    <property type="match status" value="1"/>
</dbReference>
<dbReference type="SUPFAM" id="SSF56436">
    <property type="entry name" value="C-type lectin-like"/>
    <property type="match status" value="1"/>
</dbReference>
<gene>
    <name evidence="7" type="primary">LOC114863090</name>
</gene>
<organism evidence="6 7">
    <name type="scientific">Betta splendens</name>
    <name type="common">Siamese fighting fish</name>
    <dbReference type="NCBI Taxonomy" id="158456"/>
    <lineage>
        <taxon>Eukaryota</taxon>
        <taxon>Metazoa</taxon>
        <taxon>Chordata</taxon>
        <taxon>Craniata</taxon>
        <taxon>Vertebrata</taxon>
        <taxon>Euteleostomi</taxon>
        <taxon>Actinopterygii</taxon>
        <taxon>Neopterygii</taxon>
        <taxon>Teleostei</taxon>
        <taxon>Neoteleostei</taxon>
        <taxon>Acanthomorphata</taxon>
        <taxon>Anabantaria</taxon>
        <taxon>Anabantiformes</taxon>
        <taxon>Anabantoidei</taxon>
        <taxon>Osphronemidae</taxon>
        <taxon>Betta</taxon>
    </lineage>
</organism>
<dbReference type="InterPro" id="IPR001304">
    <property type="entry name" value="C-type_lectin-like"/>
</dbReference>
<evidence type="ECO:0000256" key="4">
    <source>
        <dbReference type="SAM" id="Phobius"/>
    </source>
</evidence>
<keyword evidence="2" id="KW-1015">Disulfide bond</keyword>
<dbReference type="Proteomes" id="UP000515150">
    <property type="component" value="Chromosome 1"/>
</dbReference>
<evidence type="ECO:0000256" key="1">
    <source>
        <dbReference type="ARBA" id="ARBA00022734"/>
    </source>
</evidence>
<evidence type="ECO:0000313" key="6">
    <source>
        <dbReference type="Proteomes" id="UP000515150"/>
    </source>
</evidence>
<dbReference type="KEGG" id="bspl:114863090"/>
<dbReference type="PANTHER" id="PTHR22803">
    <property type="entry name" value="MANNOSE, PHOSPHOLIPASE, LECTIN RECEPTOR RELATED"/>
    <property type="match status" value="1"/>
</dbReference>
<dbReference type="InterPro" id="IPR018378">
    <property type="entry name" value="C-type_lectin_CS"/>
</dbReference>
<keyword evidence="1" id="KW-0430">Lectin</keyword>